<dbReference type="EMBL" id="JBBFGL010000005">
    <property type="protein sequence ID" value="MEJ5195802.1"/>
    <property type="molecule type" value="Genomic_DNA"/>
</dbReference>
<dbReference type="RefSeq" id="WP_195254392.1">
    <property type="nucleotide sequence ID" value="NZ_JBBFGL010000005.1"/>
</dbReference>
<evidence type="ECO:0000313" key="1">
    <source>
        <dbReference type="EMBL" id="MEJ5195802.1"/>
    </source>
</evidence>
<sequence>MNTKFKSIVTGAILEPNSEMVAEQLRKNPSFVVYDGQEAAQGDEKPLSKMNKDELLKVAQDAEIAVPDGATKAEIVELIKAAQGDE</sequence>
<proteinExistence type="predicted"/>
<protein>
    <recommendedName>
        <fullName evidence="3">Rho termination factor N-terminal domain-containing protein</fullName>
    </recommendedName>
</protein>
<dbReference type="AlphaFoldDB" id="A0AB35Y6S5"/>
<evidence type="ECO:0008006" key="3">
    <source>
        <dbReference type="Google" id="ProtNLM"/>
    </source>
</evidence>
<gene>
    <name evidence="1" type="ORF">WF834_06350</name>
</gene>
<reference evidence="1" key="1">
    <citation type="submission" date="2024-03" db="EMBL/GenBank/DDBJ databases">
        <authorList>
            <person name="Plomp N."/>
            <person name="Harmsen H.J."/>
        </authorList>
    </citation>
    <scope>NUCLEOTIDE SEQUENCE</scope>
    <source>
        <strain evidence="1">HTF-128</strain>
    </source>
</reference>
<name>A0AB35Y6S5_9FIRM</name>
<accession>A0AB35Y6S5</accession>
<comment type="caution">
    <text evidence="1">The sequence shown here is derived from an EMBL/GenBank/DDBJ whole genome shotgun (WGS) entry which is preliminary data.</text>
</comment>
<evidence type="ECO:0000313" key="2">
    <source>
        <dbReference type="Proteomes" id="UP001373196"/>
    </source>
</evidence>
<organism evidence="1 2">
    <name type="scientific">Faecalibacterium wellingii</name>
    <dbReference type="NCBI Taxonomy" id="2929491"/>
    <lineage>
        <taxon>Bacteria</taxon>
        <taxon>Bacillati</taxon>
        <taxon>Bacillota</taxon>
        <taxon>Clostridia</taxon>
        <taxon>Eubacteriales</taxon>
        <taxon>Oscillospiraceae</taxon>
        <taxon>Faecalibacterium</taxon>
    </lineage>
</organism>
<dbReference type="Proteomes" id="UP001373196">
    <property type="component" value="Unassembled WGS sequence"/>
</dbReference>